<evidence type="ECO:0000256" key="3">
    <source>
        <dbReference type="ARBA" id="ARBA00022618"/>
    </source>
</evidence>
<feature type="transmembrane region" description="Helical" evidence="8">
    <location>
        <begin position="27"/>
        <end position="47"/>
    </location>
</feature>
<keyword evidence="2 8" id="KW-1003">Cell membrane</keyword>
<evidence type="ECO:0000256" key="1">
    <source>
        <dbReference type="ARBA" id="ARBA00004401"/>
    </source>
</evidence>
<reference evidence="10 11" key="2">
    <citation type="journal article" date="2018" name="J. Invertebr. Pathol.">
        <title>'Candidatus Aquirickettsiella gammari' (Gammaproteobacteria: Legionellales: Coxiellaceae): A bacterial pathogen of the freshwater crustacean Gammarus fossarum (Malacostraca: Amphipoda).</title>
        <authorList>
            <person name="Bojko J."/>
            <person name="Dunn A.M."/>
            <person name="Stebbing P.D."/>
            <person name="van Aerle R."/>
            <person name="Bacela-Spychalska K."/>
            <person name="Bean T.P."/>
            <person name="Urrutia A."/>
            <person name="Stentiford G.D."/>
        </authorList>
    </citation>
    <scope>NUCLEOTIDE SEQUENCE [LARGE SCALE GENOMIC DNA]</scope>
    <source>
        <strain evidence="10">RA15029</strain>
    </source>
</reference>
<keyword evidence="6 8" id="KW-0472">Membrane</keyword>
<evidence type="ECO:0000256" key="5">
    <source>
        <dbReference type="ARBA" id="ARBA00022989"/>
    </source>
</evidence>
<dbReference type="NCBIfam" id="TIGR02209">
    <property type="entry name" value="ftsL_broad"/>
    <property type="match status" value="1"/>
</dbReference>
<dbReference type="GO" id="GO:0032153">
    <property type="term" value="C:cell division site"/>
    <property type="evidence" value="ECO:0007669"/>
    <property type="project" value="UniProtKB-UniRule"/>
</dbReference>
<sequence>MNVAARALTRSTLVWEQGQSWVVSLKMLGLILLTLAALSSALSVIYVKTVQRNLYSELQASQQEFDRLKTEWSQLLLEENTWIAPVRIQALAQQELGMRIPEIKSTVLLTKSP</sequence>
<gene>
    <name evidence="8 10" type="primary">ftsL</name>
    <name evidence="10" type="ORF">CFE62_000820</name>
</gene>
<dbReference type="Proteomes" id="UP000226429">
    <property type="component" value="Unassembled WGS sequence"/>
</dbReference>
<dbReference type="GO" id="GO:0005886">
    <property type="term" value="C:plasma membrane"/>
    <property type="evidence" value="ECO:0007669"/>
    <property type="project" value="UniProtKB-SubCell"/>
</dbReference>
<accession>A0A370CJA7</accession>
<keyword evidence="3 8" id="KW-0132">Cell division</keyword>
<comment type="similarity">
    <text evidence="8">Belongs to the FtsL family.</text>
</comment>
<protein>
    <recommendedName>
        <fullName evidence="8 9">Cell division protein FtsL</fullName>
    </recommendedName>
</protein>
<dbReference type="PANTHER" id="PTHR37479">
    <property type="entry name" value="CELL DIVISION PROTEIN FTSL"/>
    <property type="match status" value="1"/>
</dbReference>
<evidence type="ECO:0000256" key="8">
    <source>
        <dbReference type="HAMAP-Rule" id="MF_00910"/>
    </source>
</evidence>
<dbReference type="HAMAP" id="MF_00910">
    <property type="entry name" value="FtsL"/>
    <property type="match status" value="1"/>
</dbReference>
<evidence type="ECO:0000313" key="11">
    <source>
        <dbReference type="Proteomes" id="UP000226429"/>
    </source>
</evidence>
<comment type="function">
    <text evidence="8">Essential cell division protein. May link together the upstream cell division proteins, which are predominantly cytoplasmic, with the downstream cell division proteins, which are predominantly periplasmic.</text>
</comment>
<organism evidence="10 11">
    <name type="scientific">Candidatus Aquirickettsiella gammari</name>
    <dbReference type="NCBI Taxonomy" id="2016198"/>
    <lineage>
        <taxon>Bacteria</taxon>
        <taxon>Pseudomonadati</taxon>
        <taxon>Pseudomonadota</taxon>
        <taxon>Gammaproteobacteria</taxon>
        <taxon>Legionellales</taxon>
        <taxon>Coxiellaceae</taxon>
        <taxon>Candidatus Aquirickettsiella</taxon>
    </lineage>
</organism>
<dbReference type="AlphaFoldDB" id="A0A370CJA7"/>
<keyword evidence="7 8" id="KW-0131">Cell cycle</keyword>
<comment type="subunit">
    <text evidence="8">Part of a complex composed of FtsB, FtsL and FtsQ.</text>
</comment>
<evidence type="ECO:0000256" key="4">
    <source>
        <dbReference type="ARBA" id="ARBA00022692"/>
    </source>
</evidence>
<proteinExistence type="inferred from homology"/>
<evidence type="ECO:0000256" key="6">
    <source>
        <dbReference type="ARBA" id="ARBA00023136"/>
    </source>
</evidence>
<reference evidence="10 11" key="1">
    <citation type="journal article" date="2017" name="Int. J. Syst. Evol. Microbiol.">
        <title>Aquarickettsiella crustaci n. gen. n. sp. (Gammaproteobacteria: Legionellales: Coxiellaceae); a bacterial pathogen of the freshwater crustacean: Gammarus fossarum (Malacostraca: Amphipoda).</title>
        <authorList>
            <person name="Bojko J."/>
            <person name="Dunn A.M."/>
            <person name="Stebbing P.D."/>
            <person name="Van Aerle R."/>
            <person name="Bacela-Spychalska K."/>
            <person name="Bean T.P."/>
            <person name="Stentiford G.D."/>
        </authorList>
    </citation>
    <scope>NUCLEOTIDE SEQUENCE [LARGE SCALE GENOMIC DNA]</scope>
    <source>
        <strain evidence="10">RA15029</strain>
    </source>
</reference>
<keyword evidence="8" id="KW-0997">Cell inner membrane</keyword>
<comment type="caution">
    <text evidence="10">The sequence shown here is derived from an EMBL/GenBank/DDBJ whole genome shotgun (WGS) entry which is preliminary data.</text>
</comment>
<name>A0A370CJA7_9COXI</name>
<evidence type="ECO:0000256" key="7">
    <source>
        <dbReference type="ARBA" id="ARBA00023306"/>
    </source>
</evidence>
<keyword evidence="4 8" id="KW-0812">Transmembrane</keyword>
<evidence type="ECO:0000313" key="10">
    <source>
        <dbReference type="EMBL" id="RDH40939.1"/>
    </source>
</evidence>
<dbReference type="PANTHER" id="PTHR37479:SF1">
    <property type="entry name" value="CELL DIVISION PROTEIN FTSL"/>
    <property type="match status" value="1"/>
</dbReference>
<evidence type="ECO:0000256" key="2">
    <source>
        <dbReference type="ARBA" id="ARBA00022475"/>
    </source>
</evidence>
<dbReference type="Pfam" id="PF04999">
    <property type="entry name" value="FtsL"/>
    <property type="match status" value="1"/>
</dbReference>
<dbReference type="InterPro" id="IPR011922">
    <property type="entry name" value="Cell_div_FtsL"/>
</dbReference>
<keyword evidence="5 8" id="KW-1133">Transmembrane helix</keyword>
<keyword evidence="11" id="KW-1185">Reference proteome</keyword>
<comment type="subcellular location">
    <subcellularLocation>
        <location evidence="8">Cell inner membrane</location>
        <topology evidence="8">Single-pass type II membrane protein</topology>
    </subcellularLocation>
    <subcellularLocation>
        <location evidence="1">Cell membrane</location>
        <topology evidence="1">Single-pass type II membrane protein</topology>
    </subcellularLocation>
    <text evidence="8">Localizes to the division septum where it forms a ring structure.</text>
</comment>
<dbReference type="EMBL" id="NMOS02000002">
    <property type="protein sequence ID" value="RDH40939.1"/>
    <property type="molecule type" value="Genomic_DNA"/>
</dbReference>
<evidence type="ECO:0000256" key="9">
    <source>
        <dbReference type="NCBIfam" id="TIGR02209"/>
    </source>
</evidence>
<dbReference type="GO" id="GO:0043093">
    <property type="term" value="P:FtsZ-dependent cytokinesis"/>
    <property type="evidence" value="ECO:0007669"/>
    <property type="project" value="UniProtKB-UniRule"/>
</dbReference>